<feature type="non-terminal residue" evidence="2">
    <location>
        <position position="1"/>
    </location>
</feature>
<dbReference type="EMBL" id="CADCUZ010000132">
    <property type="protein sequence ID" value="CAA9431400.1"/>
    <property type="molecule type" value="Genomic_DNA"/>
</dbReference>
<evidence type="ECO:0000256" key="1">
    <source>
        <dbReference type="SAM" id="MobiDB-lite"/>
    </source>
</evidence>
<feature type="compositionally biased region" description="Basic residues" evidence="1">
    <location>
        <begin position="71"/>
        <end position="82"/>
    </location>
</feature>
<feature type="compositionally biased region" description="Basic and acidic residues" evidence="1">
    <location>
        <begin position="16"/>
        <end position="27"/>
    </location>
</feature>
<feature type="compositionally biased region" description="Gly residues" evidence="1">
    <location>
        <begin position="178"/>
        <end position="187"/>
    </location>
</feature>
<feature type="region of interest" description="Disordered" evidence="1">
    <location>
        <begin position="1"/>
        <end position="431"/>
    </location>
</feature>
<sequence length="431" mass="44836">DDPQRVGDTGRLTPAPRRERPGREASGRARGRRRHPGGSPPGPLLVPRYPPLPRGVRRPRPKKPAAAGRGRGPRGRGRRPRDRPRPPGLRADGLLPGRGRGFRGPPRGPQVGSAGRGGGAGRPVPHARRSLHRPRRPPPRRPRRPVPKAQDLRALRDPFAGQARRALRAAGPKRGGGHRAGPSGGASRGRPVAGLRRGDCRGTRPKRGGGLGGRACHRGSQATPGGRGNGSGGDGPEPRGGGERGAGPRRQGRQDAGAHRGRRDGEVLAGCGVGGRNRVERGGAGALGVGGARLAPQPREGEEDLLRRRHGVRGPAGPFLGRRRGGGAGGRRPEAGPAVPGRRAADLGFGRGRGRLPRLAGPDAAHRGGPAGRGGREPRPARAARRPRPPVPLPAGLHALRPSRLRGRPTHPGAPGADLRPGRGPRLPEPV</sequence>
<feature type="compositionally biased region" description="Gly residues" evidence="1">
    <location>
        <begin position="282"/>
        <end position="291"/>
    </location>
</feature>
<gene>
    <name evidence="2" type="ORF">AVDCRST_MAG55-2687</name>
</gene>
<organism evidence="2">
    <name type="scientific">uncultured Rubrobacteraceae bacterium</name>
    <dbReference type="NCBI Taxonomy" id="349277"/>
    <lineage>
        <taxon>Bacteria</taxon>
        <taxon>Bacillati</taxon>
        <taxon>Actinomycetota</taxon>
        <taxon>Rubrobacteria</taxon>
        <taxon>Rubrobacterales</taxon>
        <taxon>Rubrobacteraceae</taxon>
        <taxon>environmental samples</taxon>
    </lineage>
</organism>
<feature type="compositionally biased region" description="Basic and acidic residues" evidence="1">
    <location>
        <begin position="252"/>
        <end position="266"/>
    </location>
</feature>
<feature type="non-terminal residue" evidence="2">
    <location>
        <position position="431"/>
    </location>
</feature>
<feature type="compositionally biased region" description="Low complexity" evidence="1">
    <location>
        <begin position="88"/>
        <end position="113"/>
    </location>
</feature>
<reference evidence="2" key="1">
    <citation type="submission" date="2020-02" db="EMBL/GenBank/DDBJ databases">
        <authorList>
            <person name="Meier V. D."/>
        </authorList>
    </citation>
    <scope>NUCLEOTIDE SEQUENCE</scope>
    <source>
        <strain evidence="2">AVDCRST_MAG55</strain>
    </source>
</reference>
<dbReference type="AlphaFoldDB" id="A0A6J4Q984"/>
<feature type="compositionally biased region" description="Low complexity" evidence="1">
    <location>
        <begin position="335"/>
        <end position="348"/>
    </location>
</feature>
<feature type="compositionally biased region" description="Basic residues" evidence="1">
    <location>
        <begin position="125"/>
        <end position="146"/>
    </location>
</feature>
<accession>A0A6J4Q984</accession>
<protein>
    <submittedName>
        <fullName evidence="2">Uncharacterized protein</fullName>
    </submittedName>
</protein>
<proteinExistence type="predicted"/>
<evidence type="ECO:0000313" key="2">
    <source>
        <dbReference type="EMBL" id="CAA9431400.1"/>
    </source>
</evidence>
<feature type="compositionally biased region" description="Gly residues" evidence="1">
    <location>
        <begin position="225"/>
        <end position="235"/>
    </location>
</feature>
<name>A0A6J4Q984_9ACTN</name>
<feature type="compositionally biased region" description="Low complexity" evidence="1">
    <location>
        <begin position="413"/>
        <end position="425"/>
    </location>
</feature>
<feature type="compositionally biased region" description="Pro residues" evidence="1">
    <location>
        <begin position="38"/>
        <end position="53"/>
    </location>
</feature>